<evidence type="ECO:0000256" key="6">
    <source>
        <dbReference type="ARBA" id="ARBA00023136"/>
    </source>
</evidence>
<dbReference type="EMBL" id="CP001097">
    <property type="protein sequence ID" value="ACD90349.1"/>
    <property type="molecule type" value="Genomic_DNA"/>
</dbReference>
<comment type="subcellular location">
    <subcellularLocation>
        <location evidence="1">Cell outer membrane</location>
    </subcellularLocation>
</comment>
<dbReference type="STRING" id="290315.Clim_1282"/>
<dbReference type="GO" id="GO:0009279">
    <property type="term" value="C:cell outer membrane"/>
    <property type="evidence" value="ECO:0007669"/>
    <property type="project" value="UniProtKB-SubCell"/>
</dbReference>
<evidence type="ECO:0000256" key="7">
    <source>
        <dbReference type="ARBA" id="ARBA00023237"/>
    </source>
</evidence>
<keyword evidence="5" id="KW-0812">Transmembrane</keyword>
<dbReference type="eggNOG" id="COG1538">
    <property type="taxonomic scope" value="Bacteria"/>
</dbReference>
<dbReference type="Pfam" id="PF02321">
    <property type="entry name" value="OEP"/>
    <property type="match status" value="2"/>
</dbReference>
<keyword evidence="4" id="KW-1134">Transmembrane beta strand</keyword>
<dbReference type="AlphaFoldDB" id="B3ECS4"/>
<protein>
    <submittedName>
        <fullName evidence="9">Outer membrane efflux protein</fullName>
    </submittedName>
</protein>
<evidence type="ECO:0000313" key="10">
    <source>
        <dbReference type="Proteomes" id="UP000008841"/>
    </source>
</evidence>
<keyword evidence="7" id="KW-0998">Cell outer membrane</keyword>
<comment type="similarity">
    <text evidence="2">Belongs to the outer membrane factor (OMF) (TC 1.B.17) family.</text>
</comment>
<reference evidence="9 10" key="1">
    <citation type="submission" date="2008-05" db="EMBL/GenBank/DDBJ databases">
        <title>Complete sequence of Chlorobium limicola DSM 245.</title>
        <authorList>
            <consortium name="US DOE Joint Genome Institute"/>
            <person name="Lucas S."/>
            <person name="Copeland A."/>
            <person name="Lapidus A."/>
            <person name="Glavina del Rio T."/>
            <person name="Dalin E."/>
            <person name="Tice H."/>
            <person name="Bruce D."/>
            <person name="Goodwin L."/>
            <person name="Pitluck S."/>
            <person name="Schmutz J."/>
            <person name="Larimer F."/>
            <person name="Land M."/>
            <person name="Hauser L."/>
            <person name="Kyrpides N."/>
            <person name="Ovchinnikova G."/>
            <person name="Zhao F."/>
            <person name="Li T."/>
            <person name="Liu Z."/>
            <person name="Overmann J."/>
            <person name="Bryant D.A."/>
            <person name="Richardson P."/>
        </authorList>
    </citation>
    <scope>NUCLEOTIDE SEQUENCE [LARGE SCALE GENOMIC DNA]</scope>
    <source>
        <strain evidence="10">DSM 245 / NBRC 103803 / 6330</strain>
    </source>
</reference>
<dbReference type="InterPro" id="IPR003423">
    <property type="entry name" value="OMP_efflux"/>
</dbReference>
<keyword evidence="8" id="KW-0732">Signal</keyword>
<dbReference type="PANTHER" id="PTHR30026">
    <property type="entry name" value="OUTER MEMBRANE PROTEIN TOLC"/>
    <property type="match status" value="1"/>
</dbReference>
<accession>B3ECS4</accession>
<dbReference type="GO" id="GO:0015288">
    <property type="term" value="F:porin activity"/>
    <property type="evidence" value="ECO:0007669"/>
    <property type="project" value="TreeGrafter"/>
</dbReference>
<dbReference type="PANTHER" id="PTHR30026:SF20">
    <property type="entry name" value="OUTER MEMBRANE PROTEIN TOLC"/>
    <property type="match status" value="1"/>
</dbReference>
<evidence type="ECO:0000256" key="1">
    <source>
        <dbReference type="ARBA" id="ARBA00004442"/>
    </source>
</evidence>
<gene>
    <name evidence="9" type="ordered locus">Clim_1282</name>
</gene>
<dbReference type="HOGENOM" id="CLU_012817_10_6_10"/>
<evidence type="ECO:0000256" key="3">
    <source>
        <dbReference type="ARBA" id="ARBA00022448"/>
    </source>
</evidence>
<evidence type="ECO:0000256" key="4">
    <source>
        <dbReference type="ARBA" id="ARBA00022452"/>
    </source>
</evidence>
<evidence type="ECO:0000256" key="5">
    <source>
        <dbReference type="ARBA" id="ARBA00022692"/>
    </source>
</evidence>
<dbReference type="Gene3D" id="1.20.1600.10">
    <property type="entry name" value="Outer membrane efflux proteins (OEP)"/>
    <property type="match status" value="1"/>
</dbReference>
<keyword evidence="6" id="KW-0472">Membrane</keyword>
<feature type="signal peptide" evidence="8">
    <location>
        <begin position="1"/>
        <end position="32"/>
    </location>
</feature>
<name>B3ECS4_CHLL2</name>
<proteinExistence type="inferred from homology"/>
<organism evidence="9 10">
    <name type="scientific">Chlorobium limicola (strain DSM 245 / NBRC 103803 / 6330)</name>
    <dbReference type="NCBI Taxonomy" id="290315"/>
    <lineage>
        <taxon>Bacteria</taxon>
        <taxon>Pseudomonadati</taxon>
        <taxon>Chlorobiota</taxon>
        <taxon>Chlorobiia</taxon>
        <taxon>Chlorobiales</taxon>
        <taxon>Chlorobiaceae</taxon>
        <taxon>Chlorobium/Pelodictyon group</taxon>
        <taxon>Chlorobium</taxon>
    </lineage>
</organism>
<evidence type="ECO:0000313" key="9">
    <source>
        <dbReference type="EMBL" id="ACD90349.1"/>
    </source>
</evidence>
<evidence type="ECO:0000256" key="2">
    <source>
        <dbReference type="ARBA" id="ARBA00007613"/>
    </source>
</evidence>
<dbReference type="KEGG" id="cli:Clim_1282"/>
<dbReference type="SUPFAM" id="SSF56954">
    <property type="entry name" value="Outer membrane efflux proteins (OEP)"/>
    <property type="match status" value="1"/>
</dbReference>
<keyword evidence="3" id="KW-0813">Transport</keyword>
<dbReference type="Proteomes" id="UP000008841">
    <property type="component" value="Chromosome"/>
</dbReference>
<dbReference type="InterPro" id="IPR051906">
    <property type="entry name" value="TolC-like"/>
</dbReference>
<dbReference type="OrthoDB" id="596844at2"/>
<dbReference type="GO" id="GO:0015562">
    <property type="term" value="F:efflux transmembrane transporter activity"/>
    <property type="evidence" value="ECO:0007669"/>
    <property type="project" value="InterPro"/>
</dbReference>
<feature type="chain" id="PRO_5002786217" evidence="8">
    <location>
        <begin position="33"/>
        <end position="446"/>
    </location>
</feature>
<evidence type="ECO:0000256" key="8">
    <source>
        <dbReference type="SAM" id="SignalP"/>
    </source>
</evidence>
<dbReference type="GO" id="GO:1990281">
    <property type="term" value="C:efflux pump complex"/>
    <property type="evidence" value="ECO:0007669"/>
    <property type="project" value="TreeGrafter"/>
</dbReference>
<sequence precursor="true">MMNNAINMPIAIRSFFFTLLLLWFAPSKPAEAAGSLTLQDAIGEALERNPSAGMERQKLRQLEADYRAARAGLLPHLSASASYSRFAPDRLAMTAPSGVALYEREAYGGIGLSQLLFDGKTNAIRKAAATAAGAQEAQVASAENIAAYQATKAFIQVLESRALLQAAEQARQRARTFEAMTGAYFDAGKVTRLDLLQARSGRLEAEASLVRAQELGQTGMALLAAVIGRELLDFTVDGRLPAAVPPVPPDSMAIEVAIARNPDMHRSRKLADRAGYSADAARGALYPAITAKAGLGYRDRDIGGGAREWTAGLQLDLPIFDGGALRAGIAKADGALAESRESERSVRLAVQSQLRQELSAWRTAAADVRSADEAIAAARESLDASQALYRAGKATALDILTAQLGLSRAETERAGALAGYAIARAGVDLLIGSSRSFTLNSKGGTP</sequence>